<keyword evidence="3" id="KW-1185">Reference proteome</keyword>
<keyword evidence="1" id="KW-0472">Membrane</keyword>
<organism evidence="2 3">
    <name type="scientific">Janibacter melonis</name>
    <dbReference type="NCBI Taxonomy" id="262209"/>
    <lineage>
        <taxon>Bacteria</taxon>
        <taxon>Bacillati</taxon>
        <taxon>Actinomycetota</taxon>
        <taxon>Actinomycetes</taxon>
        <taxon>Micrococcales</taxon>
        <taxon>Intrasporangiaceae</taxon>
        <taxon>Janibacter</taxon>
    </lineage>
</organism>
<reference evidence="2 3" key="1">
    <citation type="submission" date="2016-01" db="EMBL/GenBank/DDBJ databases">
        <title>Janibacter melonis strain CD11_4 genome sequencing and assembly.</title>
        <authorList>
            <person name="Nair G.R."/>
            <person name="Kaur G."/>
            <person name="Chander A.M."/>
            <person name="Mayilraj S."/>
        </authorList>
    </citation>
    <scope>NUCLEOTIDE SEQUENCE [LARGE SCALE GENOMIC DNA]</scope>
    <source>
        <strain evidence="2 3">CD11-4</strain>
    </source>
</reference>
<protein>
    <submittedName>
        <fullName evidence="2">Branched-chain amino acid transporter AzlD</fullName>
    </submittedName>
</protein>
<dbReference type="STRING" id="262209.AWH69_08190"/>
<dbReference type="AlphaFoldDB" id="A0A176QE54"/>
<comment type="caution">
    <text evidence="2">The sequence shown here is derived from an EMBL/GenBank/DDBJ whole genome shotgun (WGS) entry which is preliminary data.</text>
</comment>
<dbReference type="Proteomes" id="UP000076976">
    <property type="component" value="Unassembled WGS sequence"/>
</dbReference>
<dbReference type="Pfam" id="PF05437">
    <property type="entry name" value="AzlD"/>
    <property type="match status" value="1"/>
</dbReference>
<evidence type="ECO:0000313" key="2">
    <source>
        <dbReference type="EMBL" id="OAB87981.1"/>
    </source>
</evidence>
<keyword evidence="1" id="KW-1133">Transmembrane helix</keyword>
<sequence>MSAWATVLLAAALGYALKLAGYLAPPSLVEGPRRSRVITLLPVALLAGLLVVQTAGGADTLTLDARLPAVVVAVALFALRVNFLLVVLAAAATAAGLRALGWAA</sequence>
<evidence type="ECO:0000313" key="3">
    <source>
        <dbReference type="Proteomes" id="UP000076976"/>
    </source>
</evidence>
<evidence type="ECO:0000256" key="1">
    <source>
        <dbReference type="SAM" id="Phobius"/>
    </source>
</evidence>
<feature type="transmembrane region" description="Helical" evidence="1">
    <location>
        <begin position="40"/>
        <end position="58"/>
    </location>
</feature>
<dbReference type="EMBL" id="LQZG01000002">
    <property type="protein sequence ID" value="OAB87981.1"/>
    <property type="molecule type" value="Genomic_DNA"/>
</dbReference>
<dbReference type="InterPro" id="IPR008407">
    <property type="entry name" value="Brnchd-chn_aa_trnsp_AzlD"/>
</dbReference>
<dbReference type="RefSeq" id="WP_068273898.1">
    <property type="nucleotide sequence ID" value="NZ_LQZG01000002.1"/>
</dbReference>
<accession>A0A176QE54</accession>
<feature type="transmembrane region" description="Helical" evidence="1">
    <location>
        <begin position="70"/>
        <end position="97"/>
    </location>
</feature>
<name>A0A176QE54_9MICO</name>
<keyword evidence="1" id="KW-0812">Transmembrane</keyword>
<gene>
    <name evidence="2" type="ORF">AWH69_08190</name>
</gene>
<proteinExistence type="predicted"/>